<dbReference type="Pfam" id="PF01804">
    <property type="entry name" value="Penicil_amidase"/>
    <property type="match status" value="1"/>
</dbReference>
<dbReference type="STRING" id="1855912.LuPra_02721"/>
<keyword evidence="3" id="KW-0732">Signal</keyword>
<keyword evidence="4" id="KW-0378">Hydrolase</keyword>
<dbReference type="AlphaFoldDB" id="A0A143PNY4"/>
<gene>
    <name evidence="4" type="ORF">LuPra_02721</name>
</gene>
<dbReference type="EMBL" id="CP015136">
    <property type="protein sequence ID" value="AMY09504.1"/>
    <property type="molecule type" value="Genomic_DNA"/>
</dbReference>
<dbReference type="EC" id="3.5.1.93" evidence="4"/>
<evidence type="ECO:0000256" key="2">
    <source>
        <dbReference type="SAM" id="MobiDB-lite"/>
    </source>
</evidence>
<dbReference type="InterPro" id="IPR023343">
    <property type="entry name" value="Penicillin_amidase_dom1"/>
</dbReference>
<sequence precursor="true">MSKKNIPCRVLIIVAVLFISAPATGAGVPAKGTEILWDHYGIPHIFAPDHPSLFYAYGYAQMEAHSELLLRLYAQARGRSAEFYGDQRPRNTRAGESFLESDRWVRTNGIPERAKIWASEQSPEFAPLLRAFVAGLNAWASEHPDLRPCGPSYPPLRRCPRDRIKPRRHRGSGGAGACPEPPTPSYTREPWMARTRARDGGMSLETAALRSSAPIDGRPAPTRMRVS</sequence>
<dbReference type="SUPFAM" id="SSF56235">
    <property type="entry name" value="N-terminal nucleophile aminohydrolases (Ntn hydrolases)"/>
    <property type="match status" value="1"/>
</dbReference>
<keyword evidence="5" id="KW-1185">Reference proteome</keyword>
<name>A0A143PNY4_LUTPR</name>
<organism evidence="4 5">
    <name type="scientific">Luteitalea pratensis</name>
    <dbReference type="NCBI Taxonomy" id="1855912"/>
    <lineage>
        <taxon>Bacteria</taxon>
        <taxon>Pseudomonadati</taxon>
        <taxon>Acidobacteriota</taxon>
        <taxon>Vicinamibacteria</taxon>
        <taxon>Vicinamibacterales</taxon>
        <taxon>Vicinamibacteraceae</taxon>
        <taxon>Luteitalea</taxon>
    </lineage>
</organism>
<reference evidence="4 5" key="1">
    <citation type="journal article" date="2016" name="Genome Announc.">
        <title>First Complete Genome Sequence of a Subdivision 6 Acidobacterium Strain.</title>
        <authorList>
            <person name="Huang S."/>
            <person name="Vieira S."/>
            <person name="Bunk B."/>
            <person name="Riedel T."/>
            <person name="Sproer C."/>
            <person name="Overmann J."/>
        </authorList>
    </citation>
    <scope>NUCLEOTIDE SEQUENCE [LARGE SCALE GENOMIC DNA]</scope>
    <source>
        <strain evidence="5">DSM 100886 HEG_-6_39</strain>
    </source>
</reference>
<accession>A0A143PNY4</accession>
<dbReference type="KEGG" id="abac:LuPra_02721"/>
<evidence type="ECO:0000313" key="5">
    <source>
        <dbReference type="Proteomes" id="UP000076079"/>
    </source>
</evidence>
<dbReference type="Gene3D" id="1.10.439.10">
    <property type="entry name" value="Penicillin Amidohydrolase, domain 1"/>
    <property type="match status" value="1"/>
</dbReference>
<dbReference type="RefSeq" id="WP_110171251.1">
    <property type="nucleotide sequence ID" value="NZ_CP015136.1"/>
</dbReference>
<dbReference type="GO" id="GO:0017000">
    <property type="term" value="P:antibiotic biosynthetic process"/>
    <property type="evidence" value="ECO:0007669"/>
    <property type="project" value="InterPro"/>
</dbReference>
<dbReference type="OrthoDB" id="9760084at2"/>
<dbReference type="InterPro" id="IPR002692">
    <property type="entry name" value="S45"/>
</dbReference>
<feature type="region of interest" description="Disordered" evidence="2">
    <location>
        <begin position="157"/>
        <end position="227"/>
    </location>
</feature>
<dbReference type="InterPro" id="IPR029055">
    <property type="entry name" value="Ntn_hydrolases_N"/>
</dbReference>
<dbReference type="GO" id="GO:0033968">
    <property type="term" value="F:glutaryl-7-aminocephalosporanic-acid acylase activity"/>
    <property type="evidence" value="ECO:0007669"/>
    <property type="project" value="UniProtKB-EC"/>
</dbReference>
<feature type="compositionally biased region" description="Basic residues" evidence="2">
    <location>
        <begin position="158"/>
        <end position="171"/>
    </location>
</feature>
<feature type="signal peptide" evidence="3">
    <location>
        <begin position="1"/>
        <end position="25"/>
    </location>
</feature>
<protein>
    <submittedName>
        <fullName evidence="4">Glutaryl-7-aminocephalosporanic-acid acylase</fullName>
        <ecNumber evidence="4">3.5.1.93</ecNumber>
    </submittedName>
</protein>
<proteinExistence type="inferred from homology"/>
<comment type="similarity">
    <text evidence="1">Belongs to the peptidase S45 family.</text>
</comment>
<dbReference type="Proteomes" id="UP000076079">
    <property type="component" value="Chromosome"/>
</dbReference>
<dbReference type="PANTHER" id="PTHR34218">
    <property type="entry name" value="PEPTIDASE S45 PENICILLIN AMIDASE"/>
    <property type="match status" value="1"/>
</dbReference>
<evidence type="ECO:0000256" key="1">
    <source>
        <dbReference type="ARBA" id="ARBA00006586"/>
    </source>
</evidence>
<evidence type="ECO:0000313" key="4">
    <source>
        <dbReference type="EMBL" id="AMY09504.1"/>
    </source>
</evidence>
<reference evidence="5" key="2">
    <citation type="submission" date="2016-04" db="EMBL/GenBank/DDBJ databases">
        <title>First Complete Genome Sequence of a Subdivision 6 Acidobacterium.</title>
        <authorList>
            <person name="Huang S."/>
            <person name="Vieira S."/>
            <person name="Bunk B."/>
            <person name="Riedel T."/>
            <person name="Sproeer C."/>
            <person name="Overmann J."/>
        </authorList>
    </citation>
    <scope>NUCLEOTIDE SEQUENCE [LARGE SCALE GENOMIC DNA]</scope>
    <source>
        <strain evidence="5">DSM 100886 HEG_-6_39</strain>
    </source>
</reference>
<evidence type="ECO:0000256" key="3">
    <source>
        <dbReference type="SAM" id="SignalP"/>
    </source>
</evidence>
<dbReference type="PANTHER" id="PTHR34218:SF3">
    <property type="entry name" value="ACYL-HOMOSERINE LACTONE ACYLASE PVDQ"/>
    <property type="match status" value="1"/>
</dbReference>
<feature type="chain" id="PRO_5007511746" evidence="3">
    <location>
        <begin position="26"/>
        <end position="227"/>
    </location>
</feature>